<dbReference type="KEGG" id="amr:AM1_3950"/>
<organism evidence="1 2">
    <name type="scientific">Acaryochloris marina (strain MBIC 11017)</name>
    <dbReference type="NCBI Taxonomy" id="329726"/>
    <lineage>
        <taxon>Bacteria</taxon>
        <taxon>Bacillati</taxon>
        <taxon>Cyanobacteriota</taxon>
        <taxon>Cyanophyceae</taxon>
        <taxon>Acaryochloridales</taxon>
        <taxon>Acaryochloridaceae</taxon>
        <taxon>Acaryochloris</taxon>
    </lineage>
</organism>
<protein>
    <submittedName>
        <fullName evidence="1">Uncharacterized protein</fullName>
    </submittedName>
</protein>
<evidence type="ECO:0000313" key="2">
    <source>
        <dbReference type="Proteomes" id="UP000000268"/>
    </source>
</evidence>
<dbReference type="STRING" id="329726.AM1_3950"/>
<name>B0C8B5_ACAM1</name>
<dbReference type="Proteomes" id="UP000000268">
    <property type="component" value="Chromosome"/>
</dbReference>
<proteinExistence type="predicted"/>
<sequence length="76" mass="8844">MIYKFLEKDQFSINTFRKIEGFVRSVKVYGSPAIDFFSQYLAKIIATLPGRCILENLDSKYIKQLFLTGKLRSEQS</sequence>
<reference evidence="1 2" key="1">
    <citation type="journal article" date="2008" name="Proc. Natl. Acad. Sci. U.S.A.">
        <title>Niche adaptation and genome expansion in the chlorophyll d-producing cyanobacterium Acaryochloris marina.</title>
        <authorList>
            <person name="Swingley W.D."/>
            <person name="Chen M."/>
            <person name="Cheung P.C."/>
            <person name="Conrad A.L."/>
            <person name="Dejesa L.C."/>
            <person name="Hao J."/>
            <person name="Honchak B.M."/>
            <person name="Karbach L.E."/>
            <person name="Kurdoglu A."/>
            <person name="Lahiri S."/>
            <person name="Mastrian S.D."/>
            <person name="Miyashita H."/>
            <person name="Page L."/>
            <person name="Ramakrishna P."/>
            <person name="Satoh S."/>
            <person name="Sattley W.M."/>
            <person name="Shimada Y."/>
            <person name="Taylor H.L."/>
            <person name="Tomo T."/>
            <person name="Tsuchiya T."/>
            <person name="Wang Z.T."/>
            <person name="Raymond J."/>
            <person name="Mimuro M."/>
            <person name="Blankenship R.E."/>
            <person name="Touchman J.W."/>
        </authorList>
    </citation>
    <scope>NUCLEOTIDE SEQUENCE [LARGE SCALE GENOMIC DNA]</scope>
    <source>
        <strain evidence="2">MBIC 11017</strain>
    </source>
</reference>
<keyword evidence="2" id="KW-1185">Reference proteome</keyword>
<dbReference type="HOGENOM" id="CLU_2646144_0_0_3"/>
<dbReference type="AlphaFoldDB" id="B0C8B5"/>
<evidence type="ECO:0000313" key="1">
    <source>
        <dbReference type="EMBL" id="ABW28935.1"/>
    </source>
</evidence>
<gene>
    <name evidence="1" type="ordered locus">AM1_3950</name>
</gene>
<dbReference type="EMBL" id="CP000828">
    <property type="protein sequence ID" value="ABW28935.1"/>
    <property type="molecule type" value="Genomic_DNA"/>
</dbReference>
<accession>B0C8B5</accession>